<dbReference type="SUPFAM" id="SSF51905">
    <property type="entry name" value="FAD/NAD(P)-binding domain"/>
    <property type="match status" value="1"/>
</dbReference>
<evidence type="ECO:0000256" key="7">
    <source>
        <dbReference type="ARBA" id="ARBA00023027"/>
    </source>
</evidence>
<dbReference type="Gene3D" id="3.30.390.30">
    <property type="match status" value="1"/>
</dbReference>
<dbReference type="GO" id="GO:0004148">
    <property type="term" value="F:dihydrolipoyl dehydrogenase (NADH) activity"/>
    <property type="evidence" value="ECO:0007669"/>
    <property type="project" value="UniProtKB-EC"/>
</dbReference>
<evidence type="ECO:0000256" key="9">
    <source>
        <dbReference type="ARBA" id="ARBA00023284"/>
    </source>
</evidence>
<feature type="disulfide bond" description="Redox-active" evidence="13">
    <location>
        <begin position="42"/>
        <end position="47"/>
    </location>
</feature>
<evidence type="ECO:0000259" key="15">
    <source>
        <dbReference type="Pfam" id="PF02852"/>
    </source>
</evidence>
<comment type="cofactor">
    <cofactor evidence="12 14">
        <name>FAD</name>
        <dbReference type="ChEBI" id="CHEBI:57692"/>
    </cofactor>
    <text evidence="12 14">Binds 1 FAD per subunit.</text>
</comment>
<dbReference type="GO" id="GO:0006103">
    <property type="term" value="P:2-oxoglutarate metabolic process"/>
    <property type="evidence" value="ECO:0007669"/>
    <property type="project" value="TreeGrafter"/>
</dbReference>
<dbReference type="Pfam" id="PF02852">
    <property type="entry name" value="Pyr_redox_dim"/>
    <property type="match status" value="1"/>
</dbReference>
<dbReference type="PRINTS" id="PR00411">
    <property type="entry name" value="PNDRDTASEI"/>
</dbReference>
<evidence type="ECO:0000256" key="11">
    <source>
        <dbReference type="PIRSR" id="PIRSR000350-2"/>
    </source>
</evidence>
<dbReference type="Gene3D" id="3.50.50.60">
    <property type="entry name" value="FAD/NAD(P)-binding domain"/>
    <property type="match status" value="2"/>
</dbReference>
<feature type="domain" description="Pyridine nucleotide-disulphide oxidoreductase dimerisation" evidence="15">
    <location>
        <begin position="346"/>
        <end position="455"/>
    </location>
</feature>
<keyword evidence="9 14" id="KW-0676">Redox-active center</keyword>
<keyword evidence="18" id="KW-1185">Reference proteome</keyword>
<comment type="caution">
    <text evidence="17">The sequence shown here is derived from an EMBL/GenBank/DDBJ whole genome shotgun (WGS) entry which is preliminary data.</text>
</comment>
<proteinExistence type="inferred from homology"/>
<dbReference type="FunFam" id="3.30.390.30:FF:000001">
    <property type="entry name" value="Dihydrolipoyl dehydrogenase"/>
    <property type="match status" value="1"/>
</dbReference>
<comment type="catalytic activity">
    <reaction evidence="10 14">
        <text>N(6)-[(R)-dihydrolipoyl]-L-lysyl-[protein] + NAD(+) = N(6)-[(R)-lipoyl]-L-lysyl-[protein] + NADH + H(+)</text>
        <dbReference type="Rhea" id="RHEA:15045"/>
        <dbReference type="Rhea" id="RHEA-COMP:10474"/>
        <dbReference type="Rhea" id="RHEA-COMP:10475"/>
        <dbReference type="ChEBI" id="CHEBI:15378"/>
        <dbReference type="ChEBI" id="CHEBI:57540"/>
        <dbReference type="ChEBI" id="CHEBI:57945"/>
        <dbReference type="ChEBI" id="CHEBI:83099"/>
        <dbReference type="ChEBI" id="CHEBI:83100"/>
        <dbReference type="EC" id="1.8.1.4"/>
    </reaction>
</comment>
<feature type="binding site" evidence="12">
    <location>
        <position position="116"/>
    </location>
    <ligand>
        <name>FAD</name>
        <dbReference type="ChEBI" id="CHEBI:57692"/>
    </ligand>
</feature>
<evidence type="ECO:0000256" key="1">
    <source>
        <dbReference type="ARBA" id="ARBA00007532"/>
    </source>
</evidence>
<feature type="binding site" evidence="12">
    <location>
        <begin position="143"/>
        <end position="145"/>
    </location>
    <ligand>
        <name>FAD</name>
        <dbReference type="ChEBI" id="CHEBI:57692"/>
    </ligand>
</feature>
<dbReference type="EMBL" id="PTJE01000007">
    <property type="protein sequence ID" value="PPK93251.1"/>
    <property type="molecule type" value="Genomic_DNA"/>
</dbReference>
<dbReference type="EC" id="1.8.1.4" evidence="2 14"/>
<keyword evidence="6 14" id="KW-0560">Oxidoreductase</keyword>
<dbReference type="GO" id="GO:0050660">
    <property type="term" value="F:flavin adenine dinucleotide binding"/>
    <property type="evidence" value="ECO:0007669"/>
    <property type="project" value="InterPro"/>
</dbReference>
<dbReference type="PANTHER" id="PTHR22912">
    <property type="entry name" value="DISULFIDE OXIDOREDUCTASE"/>
    <property type="match status" value="1"/>
</dbReference>
<dbReference type="Pfam" id="PF07992">
    <property type="entry name" value="Pyr_redox_2"/>
    <property type="match status" value="1"/>
</dbReference>
<evidence type="ECO:0000256" key="8">
    <source>
        <dbReference type="ARBA" id="ARBA00023157"/>
    </source>
</evidence>
<feature type="binding site" evidence="12">
    <location>
        <position position="51"/>
    </location>
    <ligand>
        <name>FAD</name>
        <dbReference type="ChEBI" id="CHEBI:57692"/>
    </ligand>
</feature>
<dbReference type="PROSITE" id="PS00076">
    <property type="entry name" value="PYRIDINE_REDOX_1"/>
    <property type="match status" value="1"/>
</dbReference>
<gene>
    <name evidence="17" type="ORF">LY01_02536</name>
</gene>
<organism evidence="17 18">
    <name type="scientific">Nonlabens xylanidelens</name>
    <dbReference type="NCBI Taxonomy" id="191564"/>
    <lineage>
        <taxon>Bacteria</taxon>
        <taxon>Pseudomonadati</taxon>
        <taxon>Bacteroidota</taxon>
        <taxon>Flavobacteriia</taxon>
        <taxon>Flavobacteriales</taxon>
        <taxon>Flavobacteriaceae</taxon>
        <taxon>Nonlabens</taxon>
    </lineage>
</organism>
<feature type="binding site" evidence="12">
    <location>
        <begin position="318"/>
        <end position="321"/>
    </location>
    <ligand>
        <name>FAD</name>
        <dbReference type="ChEBI" id="CHEBI:57692"/>
    </ligand>
</feature>
<name>A0A2S6IGC3_9FLAO</name>
<evidence type="ECO:0000256" key="5">
    <source>
        <dbReference type="ARBA" id="ARBA00022827"/>
    </source>
</evidence>
<evidence type="ECO:0000256" key="4">
    <source>
        <dbReference type="ARBA" id="ARBA00022630"/>
    </source>
</evidence>
<dbReference type="Proteomes" id="UP000239002">
    <property type="component" value="Unassembled WGS sequence"/>
</dbReference>
<evidence type="ECO:0000256" key="2">
    <source>
        <dbReference type="ARBA" id="ARBA00012608"/>
    </source>
</evidence>
<evidence type="ECO:0000313" key="17">
    <source>
        <dbReference type="EMBL" id="PPK93251.1"/>
    </source>
</evidence>
<evidence type="ECO:0000256" key="14">
    <source>
        <dbReference type="RuleBase" id="RU003692"/>
    </source>
</evidence>
<evidence type="ECO:0000256" key="10">
    <source>
        <dbReference type="ARBA" id="ARBA00049187"/>
    </source>
</evidence>
<comment type="similarity">
    <text evidence="1 14">Belongs to the class-I pyridine nucleotide-disulfide oxidoreductase family.</text>
</comment>
<protein>
    <recommendedName>
        <fullName evidence="3 14">Dihydrolipoyl dehydrogenase</fullName>
        <ecNumber evidence="2 14">1.8.1.4</ecNumber>
    </recommendedName>
</protein>
<feature type="binding site" evidence="12">
    <location>
        <begin position="180"/>
        <end position="187"/>
    </location>
    <ligand>
        <name>NAD(+)</name>
        <dbReference type="ChEBI" id="CHEBI:57540"/>
    </ligand>
</feature>
<dbReference type="InterPro" id="IPR001100">
    <property type="entry name" value="Pyr_nuc-diS_OxRdtase"/>
</dbReference>
<dbReference type="AlphaFoldDB" id="A0A2S6IGC3"/>
<dbReference type="PRINTS" id="PR00368">
    <property type="entry name" value="FADPNR"/>
</dbReference>
<evidence type="ECO:0000256" key="13">
    <source>
        <dbReference type="PIRSR" id="PIRSR000350-4"/>
    </source>
</evidence>
<evidence type="ECO:0000256" key="3">
    <source>
        <dbReference type="ARBA" id="ARBA00016961"/>
    </source>
</evidence>
<feature type="binding site" evidence="12">
    <location>
        <position position="312"/>
    </location>
    <ligand>
        <name>FAD</name>
        <dbReference type="ChEBI" id="CHEBI:57692"/>
    </ligand>
</feature>
<dbReference type="InterPro" id="IPR012999">
    <property type="entry name" value="Pyr_OxRdtase_I_AS"/>
</dbReference>
<keyword evidence="4 14" id="KW-0285">Flavoprotein</keyword>
<reference evidence="17 18" key="1">
    <citation type="submission" date="2018-02" db="EMBL/GenBank/DDBJ databases">
        <title>Genomic Encyclopedia of Archaeal and Bacterial Type Strains, Phase II (KMG-II): from individual species to whole genera.</title>
        <authorList>
            <person name="Goeker M."/>
        </authorList>
    </citation>
    <scope>NUCLEOTIDE SEQUENCE [LARGE SCALE GENOMIC DNA]</scope>
    <source>
        <strain evidence="17 18">DSM 16809</strain>
    </source>
</reference>
<feature type="active site" description="Proton acceptor" evidence="11">
    <location>
        <position position="444"/>
    </location>
</feature>
<dbReference type="InterPro" id="IPR004099">
    <property type="entry name" value="Pyr_nucl-diS_OxRdtase_dimer"/>
</dbReference>
<comment type="miscellaneous">
    <text evidence="14">The active site is a redox-active disulfide bond.</text>
</comment>
<dbReference type="InterPro" id="IPR036188">
    <property type="entry name" value="FAD/NAD-bd_sf"/>
</dbReference>
<dbReference type="RefSeq" id="WP_104516206.1">
    <property type="nucleotide sequence ID" value="NZ_MQVW01000012.1"/>
</dbReference>
<dbReference type="InterPro" id="IPR050151">
    <property type="entry name" value="Class-I_Pyr_Nuc-Dis_Oxidored"/>
</dbReference>
<keyword evidence="8" id="KW-1015">Disulfide bond</keyword>
<dbReference type="NCBIfam" id="TIGR01350">
    <property type="entry name" value="lipoamide_DH"/>
    <property type="match status" value="1"/>
</dbReference>
<evidence type="ECO:0000259" key="16">
    <source>
        <dbReference type="Pfam" id="PF07992"/>
    </source>
</evidence>
<keyword evidence="12" id="KW-0547">Nucleotide-binding</keyword>
<dbReference type="PIRSF" id="PIRSF000350">
    <property type="entry name" value="Mercury_reductase_MerA"/>
    <property type="match status" value="1"/>
</dbReference>
<sequence length="466" mass="50426">MSTYDVAIIGSGPGGYVAAIRCAQLGMKTAIIEKYNTLGGTCLNVGCIPSKALLDSSHHYDDAMKHFSDHGIEIPGDIKINFEKMIARKKKVVDQTCDGVQFLMKKNEIDVFTGMGSFVDATHIKIDGETSQTIEAKHTIIATGSKPATLPFITLDKERVITSTEALVLKEIPKHMIVIGGGVIGLELGQVYKRLGAAVTVIEYADRITPAMDKVLSKELMKVLKKQKIKFNLSHAVNKVERNGDTVTVTAKNKKGEEVTFEGDYCLVSVGRRPYTDKLNATAAGVKINGRGQVEVNEHLQTNVSNIYAIGDVVRGTMLAHKAEEEGTFVAETIAGQKPHINYNLIPNVVYTWPEVASVGKTEEELKEAGVEYKAGSFPMRALGRSRASGDIDGLVKILADKTTDEVLGVHMIGARAADLIAEGVTAMEFRASAEDIARMSHAHPTYSEAVKEAALAATDDRALHM</sequence>
<keyword evidence="5 12" id="KW-0274">FAD</keyword>
<dbReference type="SUPFAM" id="SSF55424">
    <property type="entry name" value="FAD/NAD-linked reductases, dimerisation (C-terminal) domain"/>
    <property type="match status" value="1"/>
</dbReference>
<dbReference type="FunFam" id="3.50.50.60:FF:000001">
    <property type="entry name" value="Dihydrolipoyl dehydrogenase, mitochondrial"/>
    <property type="match status" value="1"/>
</dbReference>
<evidence type="ECO:0000256" key="6">
    <source>
        <dbReference type="ARBA" id="ARBA00023002"/>
    </source>
</evidence>
<feature type="domain" description="FAD/NAD(P)-binding" evidence="16">
    <location>
        <begin position="4"/>
        <end position="327"/>
    </location>
</feature>
<dbReference type="PANTHER" id="PTHR22912:SF151">
    <property type="entry name" value="DIHYDROLIPOYL DEHYDROGENASE, MITOCHONDRIAL"/>
    <property type="match status" value="1"/>
</dbReference>
<dbReference type="InterPro" id="IPR016156">
    <property type="entry name" value="FAD/NAD-linked_Rdtase_dimer_sf"/>
</dbReference>
<feature type="binding site" evidence="12">
    <location>
        <position position="203"/>
    </location>
    <ligand>
        <name>NAD(+)</name>
        <dbReference type="ChEBI" id="CHEBI:57540"/>
    </ligand>
</feature>
<feature type="binding site" evidence="12">
    <location>
        <position position="271"/>
    </location>
    <ligand>
        <name>NAD(+)</name>
        <dbReference type="ChEBI" id="CHEBI:57540"/>
    </ligand>
</feature>
<keyword evidence="7 12" id="KW-0520">NAD</keyword>
<evidence type="ECO:0000313" key="18">
    <source>
        <dbReference type="Proteomes" id="UP000239002"/>
    </source>
</evidence>
<dbReference type="OrthoDB" id="9800167at2"/>
<dbReference type="GO" id="GO:0005737">
    <property type="term" value="C:cytoplasm"/>
    <property type="evidence" value="ECO:0007669"/>
    <property type="project" value="UniProtKB-ARBA"/>
</dbReference>
<evidence type="ECO:0000256" key="12">
    <source>
        <dbReference type="PIRSR" id="PIRSR000350-3"/>
    </source>
</evidence>
<accession>A0A2S6IGC3</accession>
<dbReference type="InterPro" id="IPR023753">
    <property type="entry name" value="FAD/NAD-binding_dom"/>
</dbReference>
<dbReference type="InterPro" id="IPR006258">
    <property type="entry name" value="Lipoamide_DH"/>
</dbReference>